<dbReference type="GO" id="GO:0009982">
    <property type="term" value="F:pseudouridine synthase activity"/>
    <property type="evidence" value="ECO:0007669"/>
    <property type="project" value="InterPro"/>
</dbReference>
<feature type="compositionally biased region" description="Basic residues" evidence="1">
    <location>
        <begin position="218"/>
        <end position="229"/>
    </location>
</feature>
<feature type="compositionally biased region" description="Basic and acidic residues" evidence="1">
    <location>
        <begin position="198"/>
        <end position="215"/>
    </location>
</feature>
<dbReference type="InterPro" id="IPR032072">
    <property type="entry name" value="DUF4807"/>
</dbReference>
<feature type="region of interest" description="Disordered" evidence="1">
    <location>
        <begin position="50"/>
        <end position="77"/>
    </location>
</feature>
<keyword evidence="3" id="KW-1185">Reference proteome</keyword>
<feature type="compositionally biased region" description="Basic and acidic residues" evidence="1">
    <location>
        <begin position="111"/>
        <end position="136"/>
    </location>
</feature>
<reference evidence="4" key="1">
    <citation type="submission" date="2022-11" db="UniProtKB">
        <authorList>
            <consortium name="WormBaseParasite"/>
        </authorList>
    </citation>
    <scope>IDENTIFICATION</scope>
</reference>
<organism evidence="3 4">
    <name type="scientific">Acrobeloides nanus</name>
    <dbReference type="NCBI Taxonomy" id="290746"/>
    <lineage>
        <taxon>Eukaryota</taxon>
        <taxon>Metazoa</taxon>
        <taxon>Ecdysozoa</taxon>
        <taxon>Nematoda</taxon>
        <taxon>Chromadorea</taxon>
        <taxon>Rhabditida</taxon>
        <taxon>Tylenchina</taxon>
        <taxon>Cephalobomorpha</taxon>
        <taxon>Cephaloboidea</taxon>
        <taxon>Cephalobidae</taxon>
        <taxon>Acrobeloides</taxon>
    </lineage>
</organism>
<sequence>MSENDSNDDFFGLKYVSSNPIPQKLLPQRDLSKLKSKLKEGYVPEYDYVERSSIPQKVHRRGDATKPSQTGTDFVDESFFPDFKLKEDYGQEYEYGDERSSIPHKHRRREPSKPKLNEEDYHPKDYDQSDLVDEHYQQGSSRRISDENNTNGPRKPRTLNFSRREVFEELESDNFGNRQENIRPSVKGSKKLKLHSNHPREYEDFEEEPKNESFLRAKAPRRPKPLSHSRKSDEDVEIPIIAEPVAGEFNGIKQLWSLIDPVWKLSNDELVKMMINRVVYEDDDLIAFDKPYQMAYSGAPSDQAQLDRLLQDIKSTVAPKIERLHLIKSLDKAVTGIVLFAKSKESQDIFKKEYEDGQFEMRYRCLVKGVPDPPEARIKVPLKKFSNGNNMELRPYIEGTKKNFVYYPETEYKVMNGDRKAYISLLGVTVEQEIPHQIRSHLGWGIGCPIIGDEKYAKRMYKYTTLPIEPCSSEKRIFVKGRLSPSTFSRIQKLSEKPWPIREKFVDTLHNVLKVPNDYSIVLVIRLKKSYSYYEIDFAWNERLLNLLQKYLHLETSMWNLSTIGGAFSSMGDFFDDFAQRAYRVSLRQRKIAMELDDPILISRCNVYIALSLAQLLYFSEAKQIIKTEYYTAKQLKSTFLLNCVKGTWAKIRHIYKNATKVQVAR</sequence>
<dbReference type="Pfam" id="PF00849">
    <property type="entry name" value="PseudoU_synth_2"/>
    <property type="match status" value="1"/>
</dbReference>
<dbReference type="WBParaSite" id="ACRNAN_Path_834.g3198.t1">
    <property type="protein sequence ID" value="ACRNAN_Path_834.g3198.t1"/>
    <property type="gene ID" value="ACRNAN_Path_834.g3198"/>
</dbReference>
<name>A0A914CC53_9BILA</name>
<feature type="compositionally biased region" description="Polar residues" evidence="1">
    <location>
        <begin position="137"/>
        <end position="152"/>
    </location>
</feature>
<dbReference type="InterPro" id="IPR020103">
    <property type="entry name" value="PsdUridine_synth_cat_dom_sf"/>
</dbReference>
<accession>A0A914CC53</accession>
<evidence type="ECO:0000313" key="4">
    <source>
        <dbReference type="WBParaSite" id="ACRNAN_Path_834.g3198.t1"/>
    </source>
</evidence>
<dbReference type="SUPFAM" id="SSF55120">
    <property type="entry name" value="Pseudouridine synthase"/>
    <property type="match status" value="1"/>
</dbReference>
<feature type="domain" description="Pseudouridine synthase RsuA/RluA-like" evidence="2">
    <location>
        <begin position="284"/>
        <end position="442"/>
    </location>
</feature>
<evidence type="ECO:0000256" key="1">
    <source>
        <dbReference type="SAM" id="MobiDB-lite"/>
    </source>
</evidence>
<dbReference type="InterPro" id="IPR006145">
    <property type="entry name" value="PsdUridine_synth_RsuA/RluA"/>
</dbReference>
<dbReference type="PANTHER" id="PTHR36693">
    <property type="entry name" value="GH02722P"/>
    <property type="match status" value="1"/>
</dbReference>
<feature type="region of interest" description="Disordered" evidence="1">
    <location>
        <begin position="90"/>
        <end position="233"/>
    </location>
</feature>
<dbReference type="Gene3D" id="3.30.2350.10">
    <property type="entry name" value="Pseudouridine synthase"/>
    <property type="match status" value="1"/>
</dbReference>
<evidence type="ECO:0000259" key="2">
    <source>
        <dbReference type="Pfam" id="PF00849"/>
    </source>
</evidence>
<dbReference type="AlphaFoldDB" id="A0A914CC53"/>
<dbReference type="Proteomes" id="UP000887540">
    <property type="component" value="Unplaced"/>
</dbReference>
<dbReference type="Pfam" id="PF16065">
    <property type="entry name" value="DUF4807"/>
    <property type="match status" value="1"/>
</dbReference>
<protein>
    <submittedName>
        <fullName evidence="4">Pseudouridine synthase RsuA/RluA-like domain-containing protein</fullName>
    </submittedName>
</protein>
<dbReference type="GO" id="GO:0001522">
    <property type="term" value="P:pseudouridine synthesis"/>
    <property type="evidence" value="ECO:0007669"/>
    <property type="project" value="InterPro"/>
</dbReference>
<dbReference type="GO" id="GO:0003723">
    <property type="term" value="F:RNA binding"/>
    <property type="evidence" value="ECO:0007669"/>
    <property type="project" value="InterPro"/>
</dbReference>
<dbReference type="PANTHER" id="PTHR36693:SF1">
    <property type="entry name" value="GH02722P"/>
    <property type="match status" value="1"/>
</dbReference>
<evidence type="ECO:0000313" key="3">
    <source>
        <dbReference type="Proteomes" id="UP000887540"/>
    </source>
</evidence>
<feature type="compositionally biased region" description="Basic residues" evidence="1">
    <location>
        <begin position="188"/>
        <end position="197"/>
    </location>
</feature>
<dbReference type="CDD" id="cd02869">
    <property type="entry name" value="PseudoU_synth_RluA_like"/>
    <property type="match status" value="1"/>
</dbReference>
<proteinExistence type="predicted"/>